<feature type="non-terminal residue" evidence="3">
    <location>
        <position position="1"/>
    </location>
</feature>
<evidence type="ECO:0000313" key="4">
    <source>
        <dbReference type="Proteomes" id="UP000694251"/>
    </source>
</evidence>
<proteinExistence type="predicted"/>
<name>A0A8T1XCR0_ARASU</name>
<keyword evidence="2" id="KW-1133">Transmembrane helix</keyword>
<dbReference type="Proteomes" id="UP000694251">
    <property type="component" value="Unassembled WGS sequence"/>
</dbReference>
<evidence type="ECO:0000256" key="1">
    <source>
        <dbReference type="SAM" id="MobiDB-lite"/>
    </source>
</evidence>
<keyword evidence="4" id="KW-1185">Reference proteome</keyword>
<evidence type="ECO:0000256" key="2">
    <source>
        <dbReference type="SAM" id="Phobius"/>
    </source>
</evidence>
<organism evidence="3 4">
    <name type="scientific">Arabidopsis suecica</name>
    <name type="common">Swedish thale-cress</name>
    <name type="synonym">Cardaminopsis suecica</name>
    <dbReference type="NCBI Taxonomy" id="45249"/>
    <lineage>
        <taxon>Eukaryota</taxon>
        <taxon>Viridiplantae</taxon>
        <taxon>Streptophyta</taxon>
        <taxon>Embryophyta</taxon>
        <taxon>Tracheophyta</taxon>
        <taxon>Spermatophyta</taxon>
        <taxon>Magnoliopsida</taxon>
        <taxon>eudicotyledons</taxon>
        <taxon>Gunneridae</taxon>
        <taxon>Pentapetalae</taxon>
        <taxon>rosids</taxon>
        <taxon>malvids</taxon>
        <taxon>Brassicales</taxon>
        <taxon>Brassicaceae</taxon>
        <taxon>Camelineae</taxon>
        <taxon>Arabidopsis</taxon>
    </lineage>
</organism>
<feature type="transmembrane region" description="Helical" evidence="2">
    <location>
        <begin position="50"/>
        <end position="68"/>
    </location>
</feature>
<feature type="region of interest" description="Disordered" evidence="1">
    <location>
        <begin position="1"/>
        <end position="33"/>
    </location>
</feature>
<feature type="compositionally biased region" description="Pro residues" evidence="1">
    <location>
        <begin position="20"/>
        <end position="33"/>
    </location>
</feature>
<dbReference type="AlphaFoldDB" id="A0A8T1XCR0"/>
<feature type="compositionally biased region" description="Gly residues" evidence="1">
    <location>
        <begin position="1"/>
        <end position="19"/>
    </location>
</feature>
<sequence>MGPGGPGGSGGPGGPGGPGFLPPGGPGFLPPGGPGFFQPIGGFFSGFSDMIFYLVCAAAGCYEIALAAHHHKDRHFFLPIIDH</sequence>
<keyword evidence="2" id="KW-0812">Transmembrane</keyword>
<gene>
    <name evidence="3" type="ORF">ISN44_Un55g000270</name>
</gene>
<keyword evidence="2" id="KW-0472">Membrane</keyword>
<comment type="caution">
    <text evidence="3">The sequence shown here is derived from an EMBL/GenBank/DDBJ whole genome shotgun (WGS) entry which is preliminary data.</text>
</comment>
<evidence type="ECO:0000313" key="3">
    <source>
        <dbReference type="EMBL" id="KAG7531127.1"/>
    </source>
</evidence>
<dbReference type="EMBL" id="JAEFBJ010000055">
    <property type="protein sequence ID" value="KAG7531127.1"/>
    <property type="molecule type" value="Genomic_DNA"/>
</dbReference>
<protein>
    <submittedName>
        <fullName evidence="3">Uncharacterized protein</fullName>
    </submittedName>
</protein>
<accession>A0A8T1XCR0</accession>
<reference evidence="3 4" key="1">
    <citation type="submission" date="2020-12" db="EMBL/GenBank/DDBJ databases">
        <title>Concerted genomic and epigenomic changes stabilize Arabidopsis allopolyploids.</title>
        <authorList>
            <person name="Chen Z."/>
        </authorList>
    </citation>
    <scope>NUCLEOTIDE SEQUENCE [LARGE SCALE GENOMIC DNA]</scope>
    <source>
        <strain evidence="3">As9502</strain>
        <tissue evidence="3">Leaf</tissue>
    </source>
</reference>